<feature type="signal peptide" evidence="15">
    <location>
        <begin position="1"/>
        <end position="15"/>
    </location>
</feature>
<dbReference type="PROSITE" id="PS00086">
    <property type="entry name" value="CYTOCHROME_P450"/>
    <property type="match status" value="1"/>
</dbReference>
<accession>A0ABR3EUK8</accession>
<evidence type="ECO:0000256" key="5">
    <source>
        <dbReference type="ARBA" id="ARBA00022617"/>
    </source>
</evidence>
<reference evidence="16 17" key="1">
    <citation type="submission" date="2024-02" db="EMBL/GenBank/DDBJ databases">
        <title>A draft genome for the cacao thread blight pathogen Marasmius crinis-equi.</title>
        <authorList>
            <person name="Cohen S.P."/>
            <person name="Baruah I.K."/>
            <person name="Amoako-Attah I."/>
            <person name="Bukari Y."/>
            <person name="Meinhardt L.W."/>
            <person name="Bailey B.A."/>
        </authorList>
    </citation>
    <scope>NUCLEOTIDE SEQUENCE [LARGE SCALE GENOMIC DNA]</scope>
    <source>
        <strain evidence="16 17">GH-76</strain>
    </source>
</reference>
<evidence type="ECO:0000256" key="1">
    <source>
        <dbReference type="ARBA" id="ARBA00001971"/>
    </source>
</evidence>
<evidence type="ECO:0000256" key="11">
    <source>
        <dbReference type="ARBA" id="ARBA00023033"/>
    </source>
</evidence>
<protein>
    <recommendedName>
        <fullName evidence="18">Cytochrome P450</fullName>
    </recommendedName>
</protein>
<evidence type="ECO:0000256" key="8">
    <source>
        <dbReference type="ARBA" id="ARBA00022989"/>
    </source>
</evidence>
<dbReference type="InterPro" id="IPR001128">
    <property type="entry name" value="Cyt_P450"/>
</dbReference>
<dbReference type="PANTHER" id="PTHR46300">
    <property type="entry name" value="P450, PUTATIVE (EUROFUNG)-RELATED-RELATED"/>
    <property type="match status" value="1"/>
</dbReference>
<evidence type="ECO:0000256" key="6">
    <source>
        <dbReference type="ARBA" id="ARBA00022692"/>
    </source>
</evidence>
<dbReference type="Pfam" id="PF00067">
    <property type="entry name" value="p450"/>
    <property type="match status" value="1"/>
</dbReference>
<evidence type="ECO:0000256" key="9">
    <source>
        <dbReference type="ARBA" id="ARBA00023002"/>
    </source>
</evidence>
<keyword evidence="5 14" id="KW-0349">Heme</keyword>
<evidence type="ECO:0000313" key="16">
    <source>
        <dbReference type="EMBL" id="KAL0566471.1"/>
    </source>
</evidence>
<dbReference type="InterPro" id="IPR002401">
    <property type="entry name" value="Cyt_P450_E_grp-I"/>
</dbReference>
<keyword evidence="13" id="KW-0325">Glycoprotein</keyword>
<evidence type="ECO:0008006" key="18">
    <source>
        <dbReference type="Google" id="ProtNLM"/>
    </source>
</evidence>
<keyword evidence="9 14" id="KW-0560">Oxidoreductase</keyword>
<keyword evidence="17" id="KW-1185">Reference proteome</keyword>
<evidence type="ECO:0000256" key="10">
    <source>
        <dbReference type="ARBA" id="ARBA00023004"/>
    </source>
</evidence>
<evidence type="ECO:0000256" key="12">
    <source>
        <dbReference type="ARBA" id="ARBA00023136"/>
    </source>
</evidence>
<keyword evidence="7 14" id="KW-0479">Metal-binding</keyword>
<keyword evidence="6" id="KW-0812">Transmembrane</keyword>
<name>A0ABR3EUK8_9AGAR</name>
<evidence type="ECO:0000256" key="4">
    <source>
        <dbReference type="ARBA" id="ARBA00010617"/>
    </source>
</evidence>
<sequence>MAILLTVFLVALAWAYLRFKNIGSREPGLPRGPPTTPLLGNLGIFPKEYAYVKLTEWARIWGGIYSLKLGPSTAIVITDPVAVKELMDKRSRTTSSRPTNFIIESINGGLDLTLMSDNDTWRTLRKAAHTILTPQMSAKHLPIQYAETTQLLFDILRTPKDFYTHVQRYSNSVIMSVLYGKRCPRYESPETTLFFTEQREYLLLTEPGSTPPLDFFPWLRYVPERWARWKTDVRRCRKLQRNLFFGLLDETRTRMERGEENGSYMEDIIRRREELEMDREMTGYLGGALLEGGSDTTSQFLHTMILAMIIYSEVQQKAQAELDRVVGPNRLPTLEDFPSLPYVQAIIRETHRIRPVAPLIPHASTDLEEYNGYLIPEGSIIFVNIWGIYHDPDIYNDPETFNPERYLQTENGTRPGVDGSDLRPNLQFGCGRRICPGIHLAQNSINLVTMRLLWAFTFSRATDPRNGKDIDVSLDLKNYSKGLITGPLPFKASITPRSSATAETIEREFRDATDTFAKFEVGISQEDREFLEKYRR</sequence>
<keyword evidence="12" id="KW-0472">Membrane</keyword>
<comment type="caution">
    <text evidence="16">The sequence shown here is derived from an EMBL/GenBank/DDBJ whole genome shotgun (WGS) entry which is preliminary data.</text>
</comment>
<dbReference type="InterPro" id="IPR036396">
    <property type="entry name" value="Cyt_P450_sf"/>
</dbReference>
<comment type="pathway">
    <text evidence="3">Secondary metabolite biosynthesis.</text>
</comment>
<evidence type="ECO:0000313" key="17">
    <source>
        <dbReference type="Proteomes" id="UP001465976"/>
    </source>
</evidence>
<evidence type="ECO:0000256" key="13">
    <source>
        <dbReference type="ARBA" id="ARBA00023180"/>
    </source>
</evidence>
<dbReference type="EMBL" id="JBAHYK010001888">
    <property type="protein sequence ID" value="KAL0566471.1"/>
    <property type="molecule type" value="Genomic_DNA"/>
</dbReference>
<comment type="similarity">
    <text evidence="4 14">Belongs to the cytochrome P450 family.</text>
</comment>
<dbReference type="SUPFAM" id="SSF48264">
    <property type="entry name" value="Cytochrome P450"/>
    <property type="match status" value="1"/>
</dbReference>
<keyword evidence="15" id="KW-0732">Signal</keyword>
<gene>
    <name evidence="16" type="ORF">V5O48_015535</name>
</gene>
<keyword evidence="11 14" id="KW-0503">Monooxygenase</keyword>
<dbReference type="CDD" id="cd11065">
    <property type="entry name" value="CYP64-like"/>
    <property type="match status" value="1"/>
</dbReference>
<dbReference type="Gene3D" id="1.10.630.10">
    <property type="entry name" value="Cytochrome P450"/>
    <property type="match status" value="1"/>
</dbReference>
<dbReference type="InterPro" id="IPR017972">
    <property type="entry name" value="Cyt_P450_CS"/>
</dbReference>
<evidence type="ECO:0000256" key="15">
    <source>
        <dbReference type="SAM" id="SignalP"/>
    </source>
</evidence>
<evidence type="ECO:0000256" key="7">
    <source>
        <dbReference type="ARBA" id="ARBA00022723"/>
    </source>
</evidence>
<evidence type="ECO:0000256" key="2">
    <source>
        <dbReference type="ARBA" id="ARBA00004167"/>
    </source>
</evidence>
<comment type="cofactor">
    <cofactor evidence="1">
        <name>heme</name>
        <dbReference type="ChEBI" id="CHEBI:30413"/>
    </cofactor>
</comment>
<keyword evidence="10 14" id="KW-0408">Iron</keyword>
<organism evidence="16 17">
    <name type="scientific">Marasmius crinis-equi</name>
    <dbReference type="NCBI Taxonomy" id="585013"/>
    <lineage>
        <taxon>Eukaryota</taxon>
        <taxon>Fungi</taxon>
        <taxon>Dikarya</taxon>
        <taxon>Basidiomycota</taxon>
        <taxon>Agaricomycotina</taxon>
        <taxon>Agaricomycetes</taxon>
        <taxon>Agaricomycetidae</taxon>
        <taxon>Agaricales</taxon>
        <taxon>Marasmiineae</taxon>
        <taxon>Marasmiaceae</taxon>
        <taxon>Marasmius</taxon>
    </lineage>
</organism>
<comment type="subcellular location">
    <subcellularLocation>
        <location evidence="2">Membrane</location>
        <topology evidence="2">Single-pass membrane protein</topology>
    </subcellularLocation>
</comment>
<evidence type="ECO:0000256" key="14">
    <source>
        <dbReference type="RuleBase" id="RU000461"/>
    </source>
</evidence>
<dbReference type="PANTHER" id="PTHR46300:SF2">
    <property type="entry name" value="CYTOCHROME P450 MONOOXYGENASE ALNH-RELATED"/>
    <property type="match status" value="1"/>
</dbReference>
<dbReference type="Proteomes" id="UP001465976">
    <property type="component" value="Unassembled WGS sequence"/>
</dbReference>
<dbReference type="PRINTS" id="PR00463">
    <property type="entry name" value="EP450I"/>
</dbReference>
<proteinExistence type="inferred from homology"/>
<evidence type="ECO:0000256" key="3">
    <source>
        <dbReference type="ARBA" id="ARBA00005179"/>
    </source>
</evidence>
<feature type="chain" id="PRO_5045831072" description="Cytochrome P450" evidence="15">
    <location>
        <begin position="16"/>
        <end position="536"/>
    </location>
</feature>
<dbReference type="PRINTS" id="PR00385">
    <property type="entry name" value="P450"/>
</dbReference>
<keyword evidence="8" id="KW-1133">Transmembrane helix</keyword>
<dbReference type="InterPro" id="IPR050364">
    <property type="entry name" value="Cytochrome_P450_fung"/>
</dbReference>